<keyword evidence="2" id="KW-0479">Metal-binding</keyword>
<dbReference type="KEGG" id="cme:CYME_CMC025C"/>
<dbReference type="GO" id="GO:0008233">
    <property type="term" value="F:peptidase activity"/>
    <property type="evidence" value="ECO:0007669"/>
    <property type="project" value="UniProtKB-KW"/>
</dbReference>
<gene>
    <name evidence="6" type="ORF">CYME_CMC025C</name>
</gene>
<organism evidence="6 7">
    <name type="scientific">Cyanidioschyzon merolae (strain NIES-3377 / 10D)</name>
    <name type="common">Unicellular red alga</name>
    <dbReference type="NCBI Taxonomy" id="280699"/>
    <lineage>
        <taxon>Eukaryota</taxon>
        <taxon>Rhodophyta</taxon>
        <taxon>Bangiophyceae</taxon>
        <taxon>Cyanidiales</taxon>
        <taxon>Cyanidiaceae</taxon>
        <taxon>Cyanidioschyzon</taxon>
    </lineage>
</organism>
<dbReference type="Proteomes" id="UP000007014">
    <property type="component" value="Chromosome 3"/>
</dbReference>
<evidence type="ECO:0000256" key="2">
    <source>
        <dbReference type="ARBA" id="ARBA00022723"/>
    </source>
</evidence>
<dbReference type="PANTHER" id="PTHR43270:SF12">
    <property type="entry name" value="SUCCINYL-DIAMINOPIMELATE DESUCCINYLASE"/>
    <property type="match status" value="1"/>
</dbReference>
<reference evidence="6 7" key="1">
    <citation type="journal article" date="2004" name="Nature">
        <title>Genome sequence of the ultrasmall unicellular red alga Cyanidioschyzon merolae 10D.</title>
        <authorList>
            <person name="Matsuzaki M."/>
            <person name="Misumi O."/>
            <person name="Shin-i T."/>
            <person name="Maruyama S."/>
            <person name="Takahara M."/>
            <person name="Miyagishima S."/>
            <person name="Mori T."/>
            <person name="Nishida K."/>
            <person name="Yagisawa F."/>
            <person name="Nishida K."/>
            <person name="Yoshida Y."/>
            <person name="Nishimura Y."/>
            <person name="Nakao S."/>
            <person name="Kobayashi T."/>
            <person name="Momoyama Y."/>
            <person name="Higashiyama T."/>
            <person name="Minoda A."/>
            <person name="Sano M."/>
            <person name="Nomoto H."/>
            <person name="Oishi K."/>
            <person name="Hayashi H."/>
            <person name="Ohta F."/>
            <person name="Nishizaka S."/>
            <person name="Haga S."/>
            <person name="Miura S."/>
            <person name="Morishita T."/>
            <person name="Kabeya Y."/>
            <person name="Terasawa K."/>
            <person name="Suzuki Y."/>
            <person name="Ishii Y."/>
            <person name="Asakawa S."/>
            <person name="Takano H."/>
            <person name="Ohta N."/>
            <person name="Kuroiwa H."/>
            <person name="Tanaka K."/>
            <person name="Shimizu N."/>
            <person name="Sugano S."/>
            <person name="Sato N."/>
            <person name="Nozaki H."/>
            <person name="Ogasawara N."/>
            <person name="Kohara Y."/>
            <person name="Kuroiwa T."/>
        </authorList>
    </citation>
    <scope>NUCLEOTIDE SEQUENCE [LARGE SCALE GENOMIC DNA]</scope>
    <source>
        <strain evidence="6 7">10D</strain>
    </source>
</reference>
<dbReference type="InterPro" id="IPR002933">
    <property type="entry name" value="Peptidase_M20"/>
</dbReference>
<evidence type="ECO:0000313" key="6">
    <source>
        <dbReference type="EMBL" id="BAM78971.1"/>
    </source>
</evidence>
<sequence>MRLDQGRALIRVSLVVGHPLVHTDNPRPGEIRGIPRSSHRSVKTYITIDVLSIILVRLHSTITMLCTRLTLCAFVKHRTPHMNQWRLLFLISLSVLSGLSAWYYVVHLGRVRVGETLSVHAVRALRQAVLDYNADRERFRDWLRELVRYRTVSSQLGNEAEFRACVERLRGIAQNDVGCEVVHVVERHGRRPALLAQCTFGREHALHEVLQSRSSGALPARGVLFYGHYDVQPADAREDGWTTTADAFQPAELDGRIYARGASDDKAGVVTLLTALTILRRHLSGEDEAPPLVVKLLFEGEEETGSPGFERLLEDHADFLFGMPCGNQSADACPGKVLDFIVSVDGGQVDERTGALLLGMRGAAAFQIDVHGPQNDVHSGQWGGAVANPLQGIAGLVASLHDSETGAARIAGFYNGIPYSNMSSLPPIYAAALQGAKRKLPSEKAAAQSLGLSTLGGGEHALFPSYLARLWFRPTLEIVGIGGGYVGEGIRGAIPARATAKILMRLVPGQDARGIAIALCDHVQRYAQQHLEDRGLRCRCQNLSFFAEPFVSDPESALVSLVRATLLAAYGSSVVPVYSGASIPALSLLQTHGKRYVARVTNRSTAIPIGVLAFALPSDRNHGPDENFAWARFDRAVHCYLHLLLSVLEAPQSTAPLPSAPAIVSRNI</sequence>
<dbReference type="Gene3D" id="3.30.70.360">
    <property type="match status" value="1"/>
</dbReference>
<dbReference type="HOGENOM" id="CLU_411267_0_0_1"/>
<evidence type="ECO:0000259" key="5">
    <source>
        <dbReference type="Pfam" id="PF07687"/>
    </source>
</evidence>
<dbReference type="InterPro" id="IPR011650">
    <property type="entry name" value="Peptidase_M20_dimer"/>
</dbReference>
<dbReference type="Gramene" id="CMC025CT">
    <property type="protein sequence ID" value="CMC025CT"/>
    <property type="gene ID" value="CMC025C"/>
</dbReference>
<dbReference type="Pfam" id="PF07687">
    <property type="entry name" value="M20_dimer"/>
    <property type="match status" value="1"/>
</dbReference>
<dbReference type="GeneID" id="16992407"/>
<evidence type="ECO:0000256" key="3">
    <source>
        <dbReference type="ARBA" id="ARBA00022801"/>
    </source>
</evidence>
<keyword evidence="4" id="KW-1133">Transmembrane helix</keyword>
<dbReference type="OrthoDB" id="3064516at2759"/>
<dbReference type="RefSeq" id="XP_005535257.1">
    <property type="nucleotide sequence ID" value="XM_005535200.1"/>
</dbReference>
<keyword evidence="1" id="KW-0645">Protease</keyword>
<dbReference type="PANTHER" id="PTHR43270">
    <property type="entry name" value="BETA-ALA-HIS DIPEPTIDASE"/>
    <property type="match status" value="1"/>
</dbReference>
<dbReference type="Pfam" id="PF01546">
    <property type="entry name" value="Peptidase_M20"/>
    <property type="match status" value="1"/>
</dbReference>
<evidence type="ECO:0000256" key="4">
    <source>
        <dbReference type="SAM" id="Phobius"/>
    </source>
</evidence>
<feature type="domain" description="Peptidase M20 dimerisation" evidence="5">
    <location>
        <begin position="359"/>
        <end position="525"/>
    </location>
</feature>
<protein>
    <submittedName>
        <fullName evidence="6">Succinyl-diaminopimelate desuccinylase</fullName>
    </submittedName>
</protein>
<evidence type="ECO:0000256" key="1">
    <source>
        <dbReference type="ARBA" id="ARBA00022670"/>
    </source>
</evidence>
<feature type="transmembrane region" description="Helical" evidence="4">
    <location>
        <begin position="87"/>
        <end position="105"/>
    </location>
</feature>
<dbReference type="eggNOG" id="KOG2276">
    <property type="taxonomic scope" value="Eukaryota"/>
</dbReference>
<dbReference type="InterPro" id="IPR051458">
    <property type="entry name" value="Cyt/Met_Dipeptidase"/>
</dbReference>
<dbReference type="EMBL" id="AP006485">
    <property type="protein sequence ID" value="BAM78971.1"/>
    <property type="molecule type" value="Genomic_DNA"/>
</dbReference>
<dbReference type="STRING" id="280699.M1UNJ8"/>
<dbReference type="GO" id="GO:0046872">
    <property type="term" value="F:metal ion binding"/>
    <property type="evidence" value="ECO:0007669"/>
    <property type="project" value="UniProtKB-KW"/>
</dbReference>
<reference evidence="6 7" key="2">
    <citation type="journal article" date="2007" name="BMC Biol.">
        <title>A 100%-complete sequence reveals unusually simple genomic features in the hot-spring red alga Cyanidioschyzon merolae.</title>
        <authorList>
            <person name="Nozaki H."/>
            <person name="Takano H."/>
            <person name="Misumi O."/>
            <person name="Terasawa K."/>
            <person name="Matsuzaki M."/>
            <person name="Maruyama S."/>
            <person name="Nishida K."/>
            <person name="Yagisawa F."/>
            <person name="Yoshida Y."/>
            <person name="Fujiwara T."/>
            <person name="Takio S."/>
            <person name="Tamura K."/>
            <person name="Chung S.J."/>
            <person name="Nakamura S."/>
            <person name="Kuroiwa H."/>
            <person name="Tanaka K."/>
            <person name="Sato N."/>
            <person name="Kuroiwa T."/>
        </authorList>
    </citation>
    <scope>NUCLEOTIDE SEQUENCE [LARGE SCALE GENOMIC DNA]</scope>
    <source>
        <strain evidence="6 7">10D</strain>
    </source>
</reference>
<accession>M1UNJ8</accession>
<keyword evidence="7" id="KW-1185">Reference proteome</keyword>
<dbReference type="AlphaFoldDB" id="M1UNJ8"/>
<keyword evidence="4" id="KW-0472">Membrane</keyword>
<keyword evidence="3" id="KW-0378">Hydrolase</keyword>
<dbReference type="SUPFAM" id="SSF53187">
    <property type="entry name" value="Zn-dependent exopeptidases"/>
    <property type="match status" value="1"/>
</dbReference>
<dbReference type="OMA" id="RTPVIYM"/>
<dbReference type="GO" id="GO:0006508">
    <property type="term" value="P:proteolysis"/>
    <property type="evidence" value="ECO:0007669"/>
    <property type="project" value="UniProtKB-KW"/>
</dbReference>
<name>M1UNJ8_CYAM1</name>
<dbReference type="Gene3D" id="3.40.630.10">
    <property type="entry name" value="Zn peptidases"/>
    <property type="match status" value="1"/>
</dbReference>
<proteinExistence type="predicted"/>
<evidence type="ECO:0000313" key="7">
    <source>
        <dbReference type="Proteomes" id="UP000007014"/>
    </source>
</evidence>
<keyword evidence="4" id="KW-0812">Transmembrane</keyword>